<comment type="caution">
    <text evidence="1">The sequence shown here is derived from an EMBL/GenBank/DDBJ whole genome shotgun (WGS) entry which is preliminary data.</text>
</comment>
<evidence type="ECO:0000313" key="2">
    <source>
        <dbReference type="Proteomes" id="UP001631969"/>
    </source>
</evidence>
<gene>
    <name evidence="1" type="ORF">ACI1P1_05515</name>
</gene>
<proteinExistence type="predicted"/>
<sequence>MIYSKSQQALMEAMDGMQIIDSHEHLLPEKCRTMYKPDIFILFSHFIDLDLFSSGMDRDSFSTEPIYNVPKPMFRKLFDTNIPLEDRWNLFRPYWNNIRFGSYAKAVEHAVRIVYGINKIDDSTYYELSEKIRDANKPGLYKSVLQDKCNIKAVFSQIDSFVKLEHPLIPVMPGFMLCRIHSLSELKRIVQICKEDIPQTLDGYLSLIDRVIAMWATQGAVGIKITSIYNRPPDYPCAREQYDRLLAGENVMDVPVTNSYGATFLMNIPKFNHLYNYLLHYMIDSAAKHHLTIAVHTGIWDDFREMDPKYLLNLAPEHPTANFDLFHLGMPFIRDAIMIAKNYPNVFLNLCWSHIISPMQTRSAIDEIIDMVPMNKILAFGGDYKLQVENIAGHLYMAKENLAYSFAKRVDSGYMSLSEALEILQQWFYSNPLSIYSRVKIPE</sequence>
<name>A0ACC7NT16_9BACL</name>
<accession>A0ACC7NT16</accession>
<protein>
    <submittedName>
        <fullName evidence="1">Amidohydrolase family protein</fullName>
    </submittedName>
</protein>
<dbReference type="EMBL" id="JBJURJ010000003">
    <property type="protein sequence ID" value="MFM9327758.1"/>
    <property type="molecule type" value="Genomic_DNA"/>
</dbReference>
<keyword evidence="2" id="KW-1185">Reference proteome</keyword>
<dbReference type="Proteomes" id="UP001631969">
    <property type="component" value="Unassembled WGS sequence"/>
</dbReference>
<evidence type="ECO:0000313" key="1">
    <source>
        <dbReference type="EMBL" id="MFM9327758.1"/>
    </source>
</evidence>
<organism evidence="1 2">
    <name type="scientific">Paenibacillus mesotrionivorans</name>
    <dbReference type="NCBI Taxonomy" id="3160968"/>
    <lineage>
        <taxon>Bacteria</taxon>
        <taxon>Bacillati</taxon>
        <taxon>Bacillota</taxon>
        <taxon>Bacilli</taxon>
        <taxon>Bacillales</taxon>
        <taxon>Paenibacillaceae</taxon>
        <taxon>Paenibacillus</taxon>
    </lineage>
</organism>
<reference evidence="1" key="1">
    <citation type="submission" date="2024-12" db="EMBL/GenBank/DDBJ databases">
        <authorList>
            <person name="Wu N."/>
        </authorList>
    </citation>
    <scope>NUCLEOTIDE SEQUENCE</scope>
    <source>
        <strain evidence="1">P15</strain>
    </source>
</reference>